<evidence type="ECO:0000256" key="1">
    <source>
        <dbReference type="SAM" id="MobiDB-lite"/>
    </source>
</evidence>
<feature type="compositionally biased region" description="Polar residues" evidence="1">
    <location>
        <begin position="1"/>
        <end position="15"/>
    </location>
</feature>
<keyword evidence="2" id="KW-0812">Transmembrane</keyword>
<evidence type="ECO:0008006" key="5">
    <source>
        <dbReference type="Google" id="ProtNLM"/>
    </source>
</evidence>
<feature type="transmembrane region" description="Helical" evidence="2">
    <location>
        <begin position="237"/>
        <end position="266"/>
    </location>
</feature>
<feature type="transmembrane region" description="Helical" evidence="2">
    <location>
        <begin position="83"/>
        <end position="103"/>
    </location>
</feature>
<proteinExistence type="predicted"/>
<evidence type="ECO:0000256" key="2">
    <source>
        <dbReference type="SAM" id="Phobius"/>
    </source>
</evidence>
<feature type="region of interest" description="Disordered" evidence="1">
    <location>
        <begin position="1"/>
        <end position="71"/>
    </location>
</feature>
<dbReference type="SUPFAM" id="SSF53474">
    <property type="entry name" value="alpha/beta-Hydrolases"/>
    <property type="match status" value="1"/>
</dbReference>
<dbReference type="InterPro" id="IPR019431">
    <property type="entry name" value="DUF2417"/>
</dbReference>
<keyword evidence="4" id="KW-1185">Reference proteome</keyword>
<name>A0AAV5GDH8_9BASI</name>
<keyword evidence="2" id="KW-0472">Membrane</keyword>
<sequence length="627" mass="68930">MATPAQRSLGHNEQSFDAEIEHARPPASTVRRSLDGQDAHERTALLGSSTSRDYRTEAEHDREVLHDAGHPEREAKRPWSLRIDLAVTVVLLVANGYFWTMGLASINSPFVAHTAVPRHQGSVGIPVWTAFLSATLLSFLFPHESPLLSFYTALATAFFALLTLILSLSVTQLRVVEGPLTFIVLALAIVTALHSAFSAALRDRYAPLLDPPEELDPDYEPDTGFWASFKRVMRGCLGFLGISLPLAAAHVAVLVAIILIAIGVIIRSVDASVEQPGQRWKVDPWLWQRRYFPELAHGVFQARGREYRVHLSCRGLGLDDPPFAPVTAAPVNATEAASGRPTVRRTLLVESERGLPAGVDAEWLLRMMRDGELNSGDVETRVCWWDRPGYGFSDASPSSSAPHVVSALTQALSVSGEMARLQPPPTAATAPSPLARSGFILVSRGEATPITTLFAALHPRLVHSFLYLSPVSPSTYYAPSARSRFRAVPHFFSRLLPALYTDLGVPRFWWALRGVSRRRRVLARAGERINGLIERAALQEAYERERGKAGDGAKAWDRRRGRYPVRPTVVLGTAAKGDGSDRFVHEIVGEGLREWDREWKGGARGCDAGGDEEEKCRSAVRDLMALD</sequence>
<gene>
    <name evidence="3" type="ORF">Rhopal_000087-T1</name>
</gene>
<dbReference type="Pfam" id="PF10329">
    <property type="entry name" value="DUF2417"/>
    <property type="match status" value="1"/>
</dbReference>
<feature type="transmembrane region" description="Helical" evidence="2">
    <location>
        <begin position="180"/>
        <end position="201"/>
    </location>
</feature>
<comment type="caution">
    <text evidence="3">The sequence shown here is derived from an EMBL/GenBank/DDBJ whole genome shotgun (WGS) entry which is preliminary data.</text>
</comment>
<keyword evidence="2" id="KW-1133">Transmembrane helix</keyword>
<feature type="compositionally biased region" description="Basic and acidic residues" evidence="1">
    <location>
        <begin position="52"/>
        <end position="71"/>
    </location>
</feature>
<organism evidence="3 4">
    <name type="scientific">Rhodotorula paludigena</name>
    <dbReference type="NCBI Taxonomy" id="86838"/>
    <lineage>
        <taxon>Eukaryota</taxon>
        <taxon>Fungi</taxon>
        <taxon>Dikarya</taxon>
        <taxon>Basidiomycota</taxon>
        <taxon>Pucciniomycotina</taxon>
        <taxon>Microbotryomycetes</taxon>
        <taxon>Sporidiobolales</taxon>
        <taxon>Sporidiobolaceae</taxon>
        <taxon>Rhodotorula</taxon>
    </lineage>
</organism>
<accession>A0AAV5GDH8</accession>
<dbReference type="InterPro" id="IPR029058">
    <property type="entry name" value="AB_hydrolase_fold"/>
</dbReference>
<evidence type="ECO:0000313" key="3">
    <source>
        <dbReference type="EMBL" id="GJN87142.1"/>
    </source>
</evidence>
<feature type="transmembrane region" description="Helical" evidence="2">
    <location>
        <begin position="148"/>
        <end position="168"/>
    </location>
</feature>
<dbReference type="Proteomes" id="UP001342314">
    <property type="component" value="Unassembled WGS sequence"/>
</dbReference>
<feature type="transmembrane region" description="Helical" evidence="2">
    <location>
        <begin position="123"/>
        <end position="141"/>
    </location>
</feature>
<evidence type="ECO:0000313" key="4">
    <source>
        <dbReference type="Proteomes" id="UP001342314"/>
    </source>
</evidence>
<dbReference type="AlphaFoldDB" id="A0AAV5GDH8"/>
<feature type="compositionally biased region" description="Basic and acidic residues" evidence="1">
    <location>
        <begin position="32"/>
        <end position="43"/>
    </location>
</feature>
<reference evidence="3 4" key="1">
    <citation type="submission" date="2021-12" db="EMBL/GenBank/DDBJ databases">
        <title>High titer production of polyol ester of fatty acids by Rhodotorula paludigena BS15 towards product separation-free biomass refinery.</title>
        <authorList>
            <person name="Mano J."/>
            <person name="Ono H."/>
            <person name="Tanaka T."/>
            <person name="Naito K."/>
            <person name="Sushida H."/>
            <person name="Ike M."/>
            <person name="Tokuyasu K."/>
            <person name="Kitaoka M."/>
        </authorList>
    </citation>
    <scope>NUCLEOTIDE SEQUENCE [LARGE SCALE GENOMIC DNA]</scope>
    <source>
        <strain evidence="3 4">BS15</strain>
    </source>
</reference>
<dbReference type="EMBL" id="BQKY01000001">
    <property type="protein sequence ID" value="GJN87142.1"/>
    <property type="molecule type" value="Genomic_DNA"/>
</dbReference>
<protein>
    <recommendedName>
        <fullName evidence="5">Integral membrane protein</fullName>
    </recommendedName>
</protein>
<dbReference type="Gene3D" id="3.40.50.1820">
    <property type="entry name" value="alpha/beta hydrolase"/>
    <property type="match status" value="1"/>
</dbReference>